<organism evidence="2 3">
    <name type="scientific">Coleophoma cylindrospora</name>
    <dbReference type="NCBI Taxonomy" id="1849047"/>
    <lineage>
        <taxon>Eukaryota</taxon>
        <taxon>Fungi</taxon>
        <taxon>Dikarya</taxon>
        <taxon>Ascomycota</taxon>
        <taxon>Pezizomycotina</taxon>
        <taxon>Leotiomycetes</taxon>
        <taxon>Helotiales</taxon>
        <taxon>Dermateaceae</taxon>
        <taxon>Coleophoma</taxon>
    </lineage>
</organism>
<dbReference type="InterPro" id="IPR029058">
    <property type="entry name" value="AB_hydrolase_fold"/>
</dbReference>
<dbReference type="PANTHER" id="PTHR45763">
    <property type="entry name" value="HYDROLASE, ALPHA/BETA FOLD FAMILY PROTEIN, EXPRESSED-RELATED"/>
    <property type="match status" value="1"/>
</dbReference>
<dbReference type="InterPro" id="IPR000073">
    <property type="entry name" value="AB_hydrolase_1"/>
</dbReference>
<reference evidence="2 3" key="1">
    <citation type="journal article" date="2018" name="IMA Fungus">
        <title>IMA Genome-F 9: Draft genome sequence of Annulohypoxylon stygium, Aspergillus mulundensis, Berkeleyomyces basicola (syn. Thielaviopsis basicola), Ceratocystis smalleyi, two Cercospora beticola strains, Coleophoma cylindrospora, Fusarium fracticaudum, Phialophora cf. hyalina, and Morchella septimelata.</title>
        <authorList>
            <person name="Wingfield B.D."/>
            <person name="Bills G.F."/>
            <person name="Dong Y."/>
            <person name="Huang W."/>
            <person name="Nel W.J."/>
            <person name="Swalarsk-Parry B.S."/>
            <person name="Vaghefi N."/>
            <person name="Wilken P.M."/>
            <person name="An Z."/>
            <person name="de Beer Z.W."/>
            <person name="De Vos L."/>
            <person name="Chen L."/>
            <person name="Duong T.A."/>
            <person name="Gao Y."/>
            <person name="Hammerbacher A."/>
            <person name="Kikkert J.R."/>
            <person name="Li Y."/>
            <person name="Li H."/>
            <person name="Li K."/>
            <person name="Li Q."/>
            <person name="Liu X."/>
            <person name="Ma X."/>
            <person name="Naidoo K."/>
            <person name="Pethybridge S.J."/>
            <person name="Sun J."/>
            <person name="Steenkamp E.T."/>
            <person name="van der Nest M.A."/>
            <person name="van Wyk S."/>
            <person name="Wingfield M.J."/>
            <person name="Xiong C."/>
            <person name="Yue Q."/>
            <person name="Zhang X."/>
        </authorList>
    </citation>
    <scope>NUCLEOTIDE SEQUENCE [LARGE SCALE GENOMIC DNA]</scope>
    <source>
        <strain evidence="2 3">BP6252</strain>
    </source>
</reference>
<gene>
    <name evidence="2" type="ORF">BP6252_06516</name>
</gene>
<dbReference type="EMBL" id="PDLM01000006">
    <property type="protein sequence ID" value="RDW75374.1"/>
    <property type="molecule type" value="Genomic_DNA"/>
</dbReference>
<protein>
    <recommendedName>
        <fullName evidence="1">AB hydrolase-1 domain-containing protein</fullName>
    </recommendedName>
</protein>
<dbReference type="Proteomes" id="UP000256645">
    <property type="component" value="Unassembled WGS sequence"/>
</dbReference>
<dbReference type="OrthoDB" id="294702at2759"/>
<accession>A0A3D8RNA6</accession>
<name>A0A3D8RNA6_9HELO</name>
<dbReference type="PANTHER" id="PTHR45763:SF46">
    <property type="entry name" value="AB HYDROLASE-1 DOMAIN-CONTAINING PROTEIN"/>
    <property type="match status" value="1"/>
</dbReference>
<comment type="caution">
    <text evidence="2">The sequence shown here is derived from an EMBL/GenBank/DDBJ whole genome shotgun (WGS) entry which is preliminary data.</text>
</comment>
<evidence type="ECO:0000313" key="2">
    <source>
        <dbReference type="EMBL" id="RDW75374.1"/>
    </source>
</evidence>
<proteinExistence type="predicted"/>
<dbReference type="AlphaFoldDB" id="A0A3D8RNA6"/>
<evidence type="ECO:0000259" key="1">
    <source>
        <dbReference type="Pfam" id="PF12697"/>
    </source>
</evidence>
<feature type="domain" description="AB hydrolase-1" evidence="1">
    <location>
        <begin position="35"/>
        <end position="288"/>
    </location>
</feature>
<sequence>MDPSSQVVSLSDGRLLGYAFYGSSSPNAYNIFYFHGIPSSRLEAAILAPYASSLNVRIVAIDRPGMGLSNFQDKRQVMDWPLDVVALADHLQLPTFSILAYSGGAAYALACARIISSSRLLSVGIMGGVYPLDFKGRYNPMRFFLKPLEKAITSGISSHVGSSLNNRFGELARSSNPAAFYEANDKEMQHRPKIEQDALREAKIQVLYEPLREALRVDGKGIGRDSELAGSDWGFKLEEIPCGNSGVRIKVWHGSADVNMPMNLVSDAQKKIDGAELKILRDVGHIGVLVYHGGEILKDIAVNARGAY</sequence>
<evidence type="ECO:0000313" key="3">
    <source>
        <dbReference type="Proteomes" id="UP000256645"/>
    </source>
</evidence>
<dbReference type="Pfam" id="PF12697">
    <property type="entry name" value="Abhydrolase_6"/>
    <property type="match status" value="1"/>
</dbReference>
<keyword evidence="3" id="KW-1185">Reference proteome</keyword>
<dbReference type="SUPFAM" id="SSF53474">
    <property type="entry name" value="alpha/beta-Hydrolases"/>
    <property type="match status" value="1"/>
</dbReference>
<dbReference type="Gene3D" id="3.40.50.1820">
    <property type="entry name" value="alpha/beta hydrolase"/>
    <property type="match status" value="1"/>
</dbReference>